<comment type="subcellular location">
    <subcellularLocation>
        <location evidence="1 8">Cytoplasm</location>
    </subcellularLocation>
</comment>
<dbReference type="InterPro" id="IPR010084">
    <property type="entry name" value="FabZ"/>
</dbReference>
<reference evidence="9 10" key="1">
    <citation type="journal article" date="2014" name="Genome Announc.">
        <title>Draft genome sequences of eight enterohepatic helicobacter species isolated from both laboratory and wild rodents.</title>
        <authorList>
            <person name="Sheh A."/>
            <person name="Shen Z."/>
            <person name="Fox J.G."/>
        </authorList>
    </citation>
    <scope>NUCLEOTIDE SEQUENCE [LARGE SCALE GENOMIC DNA]</scope>
    <source>
        <strain evidence="9 10">MIT 01-6451</strain>
    </source>
</reference>
<dbReference type="Gene3D" id="3.10.129.10">
    <property type="entry name" value="Hotdog Thioesterase"/>
    <property type="match status" value="1"/>
</dbReference>
<dbReference type="InterPro" id="IPR013114">
    <property type="entry name" value="FabA_FabZ"/>
</dbReference>
<keyword evidence="2 8" id="KW-0963">Cytoplasm</keyword>
<evidence type="ECO:0000256" key="1">
    <source>
        <dbReference type="ARBA" id="ARBA00004496"/>
    </source>
</evidence>
<evidence type="ECO:0000256" key="5">
    <source>
        <dbReference type="ARBA" id="ARBA00023098"/>
    </source>
</evidence>
<evidence type="ECO:0000256" key="6">
    <source>
        <dbReference type="ARBA" id="ARBA00023239"/>
    </source>
</evidence>
<evidence type="ECO:0000313" key="9">
    <source>
        <dbReference type="EMBL" id="TLE02840.1"/>
    </source>
</evidence>
<dbReference type="GO" id="GO:0005737">
    <property type="term" value="C:cytoplasm"/>
    <property type="evidence" value="ECO:0007669"/>
    <property type="project" value="UniProtKB-SubCell"/>
</dbReference>
<proteinExistence type="inferred from homology"/>
<dbReference type="FunFam" id="3.10.129.10:FF:000001">
    <property type="entry name" value="3-hydroxyacyl-[acyl-carrier-protein] dehydratase FabZ"/>
    <property type="match status" value="1"/>
</dbReference>
<evidence type="ECO:0000256" key="7">
    <source>
        <dbReference type="ARBA" id="ARBA00025049"/>
    </source>
</evidence>
<comment type="similarity">
    <text evidence="8">Belongs to the thioester dehydratase family. FabZ subfamily.</text>
</comment>
<name>A0A099BCI4_9HELI</name>
<keyword evidence="4 8" id="KW-0441">Lipid A biosynthesis</keyword>
<sequence>MEDSMMSIEKIRQILPHRYPMLLVDRVVELRRNTSDSEPNGYIKAYKNVTINEEVFLGHFPSKPIYPGVMQIEGMAQAGGLLAFVSMFGDDVTQAESKIVYFMTIDNVKFRIPVVPGDRLIYELKVLKHKGSIWQLGARAFVDENLVSEAELKAMIADAKDSKN</sequence>
<evidence type="ECO:0000256" key="8">
    <source>
        <dbReference type="HAMAP-Rule" id="MF_00406"/>
    </source>
</evidence>
<gene>
    <name evidence="8 9" type="primary">fabZ</name>
    <name evidence="9" type="ORF">LS65_002635</name>
</gene>
<comment type="function">
    <text evidence="7 8">Involved in unsaturated fatty acids biosynthesis. Catalyzes the dehydration of short chain beta-hydroxyacyl-ACPs and long chain saturated and unsaturated beta-hydroxyacyl-ACPs.</text>
</comment>
<dbReference type="GO" id="GO:0009245">
    <property type="term" value="P:lipid A biosynthetic process"/>
    <property type="evidence" value="ECO:0007669"/>
    <property type="project" value="UniProtKB-UniRule"/>
</dbReference>
<dbReference type="GO" id="GO:0019171">
    <property type="term" value="F:(3R)-hydroxyacyl-[acyl-carrier-protein] dehydratase activity"/>
    <property type="evidence" value="ECO:0007669"/>
    <property type="project" value="UniProtKB-EC"/>
</dbReference>
<accession>A0A099BCI4</accession>
<dbReference type="GeneID" id="82320654"/>
<dbReference type="Pfam" id="PF07977">
    <property type="entry name" value="FabA"/>
    <property type="match status" value="1"/>
</dbReference>
<dbReference type="EC" id="4.2.1.59" evidence="8"/>
<comment type="catalytic activity">
    <reaction evidence="8">
        <text>a (3R)-hydroxyacyl-[ACP] = a (2E)-enoyl-[ACP] + H2O</text>
        <dbReference type="Rhea" id="RHEA:13097"/>
        <dbReference type="Rhea" id="RHEA-COMP:9925"/>
        <dbReference type="Rhea" id="RHEA-COMP:9945"/>
        <dbReference type="ChEBI" id="CHEBI:15377"/>
        <dbReference type="ChEBI" id="CHEBI:78784"/>
        <dbReference type="ChEBI" id="CHEBI:78827"/>
        <dbReference type="EC" id="4.2.1.59"/>
    </reaction>
</comment>
<keyword evidence="10" id="KW-1185">Reference proteome</keyword>
<dbReference type="RefSeq" id="WP_034362715.1">
    <property type="nucleotide sequence ID" value="NZ_CAJUDB010000001.1"/>
</dbReference>
<evidence type="ECO:0000256" key="2">
    <source>
        <dbReference type="ARBA" id="ARBA00022490"/>
    </source>
</evidence>
<dbReference type="eggNOG" id="COG0764">
    <property type="taxonomic scope" value="Bacteria"/>
</dbReference>
<dbReference type="NCBIfam" id="NF000582">
    <property type="entry name" value="PRK00006.1"/>
    <property type="match status" value="1"/>
</dbReference>
<protein>
    <recommendedName>
        <fullName evidence="8">3-hydroxyacyl-[acyl-carrier-protein] dehydratase FabZ</fullName>
        <ecNumber evidence="8">4.2.1.59</ecNumber>
    </recommendedName>
    <alternativeName>
        <fullName evidence="8">(3R)-hydroxymyristoyl-[acyl-carrier-protein] dehydratase</fullName>
        <shortName evidence="8">(3R)-hydroxymyristoyl-ACP dehydrase</shortName>
    </alternativeName>
    <alternativeName>
        <fullName evidence="8">Beta-hydroxyacyl-ACP dehydratase</fullName>
    </alternativeName>
</protein>
<comment type="caution">
    <text evidence="9">The sequence shown here is derived from an EMBL/GenBank/DDBJ whole genome shotgun (WGS) entry which is preliminary data.</text>
</comment>
<dbReference type="EMBL" id="JRMQ02000002">
    <property type="protein sequence ID" value="TLE02840.1"/>
    <property type="molecule type" value="Genomic_DNA"/>
</dbReference>
<evidence type="ECO:0000256" key="3">
    <source>
        <dbReference type="ARBA" id="ARBA00022516"/>
    </source>
</evidence>
<dbReference type="AlphaFoldDB" id="A0A099BCI4"/>
<organism evidence="9 10">
    <name type="scientific">Helicobacter japonicus</name>
    <dbReference type="NCBI Taxonomy" id="425400"/>
    <lineage>
        <taxon>Bacteria</taxon>
        <taxon>Pseudomonadati</taxon>
        <taxon>Campylobacterota</taxon>
        <taxon>Epsilonproteobacteria</taxon>
        <taxon>Campylobacterales</taxon>
        <taxon>Helicobacteraceae</taxon>
        <taxon>Helicobacter</taxon>
    </lineage>
</organism>
<keyword evidence="3 8" id="KW-0444">Lipid biosynthesis</keyword>
<dbReference type="Proteomes" id="UP000029707">
    <property type="component" value="Unassembled WGS sequence"/>
</dbReference>
<dbReference type="HAMAP" id="MF_00406">
    <property type="entry name" value="FabZ"/>
    <property type="match status" value="1"/>
</dbReference>
<keyword evidence="6 8" id="KW-0456">Lyase</keyword>
<evidence type="ECO:0000256" key="4">
    <source>
        <dbReference type="ARBA" id="ARBA00022556"/>
    </source>
</evidence>
<evidence type="ECO:0000313" key="10">
    <source>
        <dbReference type="Proteomes" id="UP000029707"/>
    </source>
</evidence>
<dbReference type="PANTHER" id="PTHR30272:SF1">
    <property type="entry name" value="3-HYDROXYACYL-[ACYL-CARRIER-PROTEIN] DEHYDRATASE"/>
    <property type="match status" value="1"/>
</dbReference>
<dbReference type="GO" id="GO:0006633">
    <property type="term" value="P:fatty acid biosynthetic process"/>
    <property type="evidence" value="ECO:0007669"/>
    <property type="project" value="UniProtKB-UniRule"/>
</dbReference>
<feature type="active site" evidence="8">
    <location>
        <position position="59"/>
    </location>
</feature>
<dbReference type="STRING" id="425400.LS65_07245"/>
<dbReference type="NCBIfam" id="TIGR01750">
    <property type="entry name" value="fabZ"/>
    <property type="match status" value="1"/>
</dbReference>
<dbReference type="OrthoDB" id="9772788at2"/>
<dbReference type="SUPFAM" id="SSF54637">
    <property type="entry name" value="Thioesterase/thiol ester dehydrase-isomerase"/>
    <property type="match status" value="1"/>
</dbReference>
<dbReference type="PANTHER" id="PTHR30272">
    <property type="entry name" value="3-HYDROXYACYL-[ACYL-CARRIER-PROTEIN] DEHYDRATASE"/>
    <property type="match status" value="1"/>
</dbReference>
<keyword evidence="5 8" id="KW-0443">Lipid metabolism</keyword>
<dbReference type="InterPro" id="IPR029069">
    <property type="entry name" value="HotDog_dom_sf"/>
</dbReference>
<dbReference type="CDD" id="cd01288">
    <property type="entry name" value="FabZ"/>
    <property type="match status" value="1"/>
</dbReference>
<dbReference type="GO" id="GO:0016020">
    <property type="term" value="C:membrane"/>
    <property type="evidence" value="ECO:0007669"/>
    <property type="project" value="GOC"/>
</dbReference>